<keyword evidence="4" id="KW-1185">Reference proteome</keyword>
<dbReference type="AlphaFoldDB" id="R2NM73"/>
<protein>
    <submittedName>
        <fullName evidence="1">Uncharacterized protein</fullName>
    </submittedName>
</protein>
<reference evidence="1 3" key="1">
    <citation type="submission" date="2013-02" db="EMBL/GenBank/DDBJ databases">
        <title>The Genome Sequence of Enterococcus malodoratus ATCC_43197.</title>
        <authorList>
            <consortium name="The Broad Institute Genome Sequencing Platform"/>
            <consortium name="The Broad Institute Genome Sequencing Center for Infectious Disease"/>
            <person name="Earl A.M."/>
            <person name="Gilmore M.S."/>
            <person name="Lebreton F."/>
            <person name="Walker B."/>
            <person name="Young S.K."/>
            <person name="Zeng Q."/>
            <person name="Gargeya S."/>
            <person name="Fitzgerald M."/>
            <person name="Haas B."/>
            <person name="Abouelleil A."/>
            <person name="Alvarado L."/>
            <person name="Arachchi H.M."/>
            <person name="Berlin A.M."/>
            <person name="Chapman S.B."/>
            <person name="Dewar J."/>
            <person name="Goldberg J."/>
            <person name="Griggs A."/>
            <person name="Gujja S."/>
            <person name="Hansen M."/>
            <person name="Howarth C."/>
            <person name="Imamovic A."/>
            <person name="Larimer J."/>
            <person name="McCowan C."/>
            <person name="Murphy C."/>
            <person name="Neiman D."/>
            <person name="Pearson M."/>
            <person name="Priest M."/>
            <person name="Roberts A."/>
            <person name="Saif S."/>
            <person name="Shea T."/>
            <person name="Sisk P."/>
            <person name="Sykes S."/>
            <person name="Wortman J."/>
            <person name="Nusbaum C."/>
            <person name="Birren B."/>
        </authorList>
    </citation>
    <scope>NUCLEOTIDE SEQUENCE [LARGE SCALE GENOMIC DNA]</scope>
    <source>
        <strain evidence="1 3">ATCC 43197</strain>
    </source>
</reference>
<dbReference type="RefSeq" id="WP_010743138.1">
    <property type="nucleotide sequence ID" value="NZ_KB946253.1"/>
</dbReference>
<accession>R2NM73</accession>
<evidence type="ECO:0000313" key="2">
    <source>
        <dbReference type="EMBL" id="EOT69893.1"/>
    </source>
</evidence>
<dbReference type="Proteomes" id="UP000013783">
    <property type="component" value="Unassembled WGS sequence"/>
</dbReference>
<gene>
    <name evidence="2" type="ORF">I585_01372</name>
    <name evidence="1" type="ORF">UAI_04367</name>
</gene>
<evidence type="ECO:0000313" key="3">
    <source>
        <dbReference type="Proteomes" id="UP000013783"/>
    </source>
</evidence>
<evidence type="ECO:0000313" key="4">
    <source>
        <dbReference type="Proteomes" id="UP000014148"/>
    </source>
</evidence>
<dbReference type="Proteomes" id="UP000014148">
    <property type="component" value="Unassembled WGS sequence"/>
</dbReference>
<comment type="caution">
    <text evidence="1">The sequence shown here is derived from an EMBL/GenBank/DDBJ whole genome shotgun (WGS) entry which is preliminary data.</text>
</comment>
<dbReference type="PATRIC" id="fig|1158601.3.peg.4335"/>
<dbReference type="EMBL" id="AJAK01000031">
    <property type="protein sequence ID" value="EOH72083.1"/>
    <property type="molecule type" value="Genomic_DNA"/>
</dbReference>
<evidence type="ECO:0000313" key="1">
    <source>
        <dbReference type="EMBL" id="EOH72083.1"/>
    </source>
</evidence>
<dbReference type="EMBL" id="ASWA01000002">
    <property type="protein sequence ID" value="EOT69893.1"/>
    <property type="molecule type" value="Genomic_DNA"/>
</dbReference>
<organism evidence="1 3">
    <name type="scientific">Enterococcus malodoratus ATCC 43197</name>
    <dbReference type="NCBI Taxonomy" id="1158601"/>
    <lineage>
        <taxon>Bacteria</taxon>
        <taxon>Bacillati</taxon>
        <taxon>Bacillota</taxon>
        <taxon>Bacilli</taxon>
        <taxon>Lactobacillales</taxon>
        <taxon>Enterococcaceae</taxon>
        <taxon>Enterococcus</taxon>
    </lineage>
</organism>
<sequence>MYSPFVPSDFDFLSEFAKFDQMIELDFETIRITGKDREIVDELHSVNDEMQIRKMVSEEYLRKRQEKLNEAGDITIE</sequence>
<reference evidence="2 4" key="2">
    <citation type="submission" date="2013-03" db="EMBL/GenBank/DDBJ databases">
        <title>The Genome Sequence of Enterococcus malodoratus ATCC_43197 (PacBio/Illumina hybrid assembly).</title>
        <authorList>
            <consortium name="The Broad Institute Genomics Platform"/>
            <consortium name="The Broad Institute Genome Sequencing Center for Infectious Disease"/>
            <person name="Earl A."/>
            <person name="Russ C."/>
            <person name="Gilmore M."/>
            <person name="Surin D."/>
            <person name="Walker B."/>
            <person name="Young S."/>
            <person name="Zeng Q."/>
            <person name="Gargeya S."/>
            <person name="Fitzgerald M."/>
            <person name="Haas B."/>
            <person name="Abouelleil A."/>
            <person name="Allen A.W."/>
            <person name="Alvarado L."/>
            <person name="Arachchi H.M."/>
            <person name="Berlin A.M."/>
            <person name="Chapman S.B."/>
            <person name="Gainer-Dewar J."/>
            <person name="Goldberg J."/>
            <person name="Griggs A."/>
            <person name="Gujja S."/>
            <person name="Hansen M."/>
            <person name="Howarth C."/>
            <person name="Imamovic A."/>
            <person name="Ireland A."/>
            <person name="Larimer J."/>
            <person name="McCowan C."/>
            <person name="Murphy C."/>
            <person name="Pearson M."/>
            <person name="Poon T.W."/>
            <person name="Priest M."/>
            <person name="Roberts A."/>
            <person name="Saif S."/>
            <person name="Shea T."/>
            <person name="Sisk P."/>
            <person name="Sykes S."/>
            <person name="Wortman J."/>
            <person name="Nusbaum C."/>
            <person name="Birren B."/>
        </authorList>
    </citation>
    <scope>NUCLEOTIDE SEQUENCE [LARGE SCALE GENOMIC DNA]</scope>
    <source>
        <strain evidence="2 4">ATCC 43197</strain>
    </source>
</reference>
<name>R2NM73_9ENTE</name>
<proteinExistence type="predicted"/>